<dbReference type="EMBL" id="LR778114">
    <property type="protein sequence ID" value="CAB1129036.1"/>
    <property type="molecule type" value="Genomic_DNA"/>
</dbReference>
<feature type="region of interest" description="Disordered" evidence="1">
    <location>
        <begin position="428"/>
        <end position="447"/>
    </location>
</feature>
<keyword evidence="4" id="KW-1185">Reference proteome</keyword>
<organism evidence="3 4">
    <name type="scientific">Candidatus Hydrogenisulfobacillus filiaventi</name>
    <dbReference type="NCBI Taxonomy" id="2707344"/>
    <lineage>
        <taxon>Bacteria</taxon>
        <taxon>Bacillati</taxon>
        <taxon>Bacillota</taxon>
        <taxon>Clostridia</taxon>
        <taxon>Eubacteriales</taxon>
        <taxon>Clostridiales Family XVII. Incertae Sedis</taxon>
        <taxon>Candidatus Hydrogenisulfobacillus</taxon>
    </lineage>
</organism>
<gene>
    <name evidence="3" type="ORF">R50_1535</name>
</gene>
<name>A0A6F8ZGX2_9FIRM</name>
<reference evidence="3 4" key="1">
    <citation type="submission" date="2020-02" db="EMBL/GenBank/DDBJ databases">
        <authorList>
            <person name="Hogendoorn C."/>
        </authorList>
    </citation>
    <scope>NUCLEOTIDE SEQUENCE [LARGE SCALE GENOMIC DNA]</scope>
    <source>
        <strain evidence="3">R501</strain>
    </source>
</reference>
<dbReference type="AlphaFoldDB" id="A0A6F8ZGX2"/>
<dbReference type="InterPro" id="IPR056174">
    <property type="entry name" value="SpoVR_N"/>
</dbReference>
<evidence type="ECO:0000256" key="1">
    <source>
        <dbReference type="SAM" id="MobiDB-lite"/>
    </source>
</evidence>
<protein>
    <submittedName>
        <fullName evidence="3">Putative Stage V sporulation protein R</fullName>
    </submittedName>
</protein>
<dbReference type="Proteomes" id="UP000503399">
    <property type="component" value="Chromosome"/>
</dbReference>
<dbReference type="InterPro" id="IPR007390">
    <property type="entry name" value="Spore_V_R"/>
</dbReference>
<sequence length="447" mass="50808">MLDNVESLQGFLDRAWEEAETLGLRPHPVEFEVVPSTAIFELASYGMPGHWSHWTYGRDYWQFKQRMESGHGRLYEMVVNTNPAHAYLLDSNTVAAQKLVVAHVLGHSDVFANHERFQDTPKDMDRSMAAARERFAEYEAEYGADRLERLLDAALSLSAQVAPDRPAEGAAPAGAGAHDRYRDLFGDGDSPHPAHRRRAPYPLPTYDVLGFLARHSPVLEEWERDVLEAVRREALYFEPQRVTKLVNEGYATLVHNTLLSRLPIGDDEALEAARVHAQVIAPFELGMNPYRVGFQLLSYLVEQFGFARTREIVMLETDASLLRNWLTEEAVERLELYQYRWQRAEHRLGGQMVPTWDAVVTDAGWEAVRDDLANRYAYRGPQIVAERVDGRGRLVLRQVEDGMALDEPWAQATLDQVQRLWGAPVLLERPGGPPLESRLKEDDSDDP</sequence>
<dbReference type="Pfam" id="PF04293">
    <property type="entry name" value="SpoVR"/>
    <property type="match status" value="1"/>
</dbReference>
<evidence type="ECO:0000313" key="4">
    <source>
        <dbReference type="Proteomes" id="UP000503399"/>
    </source>
</evidence>
<proteinExistence type="predicted"/>
<dbReference type="KEGG" id="hfv:R50_1535"/>
<feature type="domain" description="SpoVR protein-like N-terminal" evidence="2">
    <location>
        <begin position="5"/>
        <end position="377"/>
    </location>
</feature>
<dbReference type="PANTHER" id="PTHR30029:SF2">
    <property type="entry name" value="STAGE V SPORULATION PROTEIN R"/>
    <property type="match status" value="1"/>
</dbReference>
<dbReference type="PANTHER" id="PTHR30029">
    <property type="entry name" value="STAGE V SPORULATION PROTEIN R"/>
    <property type="match status" value="1"/>
</dbReference>
<evidence type="ECO:0000313" key="3">
    <source>
        <dbReference type="EMBL" id="CAB1129036.1"/>
    </source>
</evidence>
<accession>A0A6F8ZGX2</accession>
<evidence type="ECO:0000259" key="2">
    <source>
        <dbReference type="Pfam" id="PF04293"/>
    </source>
</evidence>